<reference evidence="1" key="2">
    <citation type="submission" date="2020-09" db="EMBL/GenBank/DDBJ databases">
        <authorList>
            <person name="Sun Q."/>
            <person name="Zhou Y."/>
        </authorList>
    </citation>
    <scope>NUCLEOTIDE SEQUENCE</scope>
    <source>
        <strain evidence="1">CGMCC 1.12426</strain>
    </source>
</reference>
<gene>
    <name evidence="1" type="ORF">GCM10011316_21430</name>
</gene>
<accession>A0A916TJS8</accession>
<organism evidence="1 2">
    <name type="scientific">Roseibium aquae</name>
    <dbReference type="NCBI Taxonomy" id="1323746"/>
    <lineage>
        <taxon>Bacteria</taxon>
        <taxon>Pseudomonadati</taxon>
        <taxon>Pseudomonadota</taxon>
        <taxon>Alphaproteobacteria</taxon>
        <taxon>Hyphomicrobiales</taxon>
        <taxon>Stappiaceae</taxon>
        <taxon>Roseibium</taxon>
    </lineage>
</organism>
<sequence>MLFCSYRLHFLRSWSLRQTRGAVQTDKRRAYVETLDITDFVRDQFAGDWDGFFDWKDSLADLQELDERRNTLINDRIAGAMAKAAAQGNANASRELARLSGQVNPVGRPKINPLVETRVAQELAKAKQLEEDYQAVIERMKGVM</sequence>
<keyword evidence="2" id="KW-1185">Reference proteome</keyword>
<comment type="caution">
    <text evidence="1">The sequence shown here is derived from an EMBL/GenBank/DDBJ whole genome shotgun (WGS) entry which is preliminary data.</text>
</comment>
<dbReference type="EMBL" id="BMFA01000006">
    <property type="protein sequence ID" value="GGB49013.1"/>
    <property type="molecule type" value="Genomic_DNA"/>
</dbReference>
<evidence type="ECO:0000313" key="1">
    <source>
        <dbReference type="EMBL" id="GGB49013.1"/>
    </source>
</evidence>
<evidence type="ECO:0000313" key="2">
    <source>
        <dbReference type="Proteomes" id="UP000605148"/>
    </source>
</evidence>
<proteinExistence type="predicted"/>
<dbReference type="AlphaFoldDB" id="A0A916TJS8"/>
<protein>
    <submittedName>
        <fullName evidence="1">Uncharacterized protein</fullName>
    </submittedName>
</protein>
<dbReference type="Proteomes" id="UP000605148">
    <property type="component" value="Unassembled WGS sequence"/>
</dbReference>
<name>A0A916TJS8_9HYPH</name>
<reference evidence="1" key="1">
    <citation type="journal article" date="2014" name="Int. J. Syst. Evol. Microbiol.">
        <title>Complete genome sequence of Corynebacterium casei LMG S-19264T (=DSM 44701T), isolated from a smear-ripened cheese.</title>
        <authorList>
            <consortium name="US DOE Joint Genome Institute (JGI-PGF)"/>
            <person name="Walter F."/>
            <person name="Albersmeier A."/>
            <person name="Kalinowski J."/>
            <person name="Ruckert C."/>
        </authorList>
    </citation>
    <scope>NUCLEOTIDE SEQUENCE</scope>
    <source>
        <strain evidence="1">CGMCC 1.12426</strain>
    </source>
</reference>
<dbReference type="RefSeq" id="WP_150496359.1">
    <property type="nucleotide sequence ID" value="NZ_BMFA01000006.1"/>
</dbReference>